<dbReference type="EMBL" id="MF001358">
    <property type="protein sequence ID" value="ASZ76775.1"/>
    <property type="molecule type" value="Genomic_DNA"/>
</dbReference>
<dbReference type="Proteomes" id="UP000260005">
    <property type="component" value="Segment"/>
</dbReference>
<keyword evidence="3" id="KW-1185">Reference proteome</keyword>
<sequence length="137" mass="15397">MEKQITKAQALELASKVVSKAIEDKTFLNTDLFEKVDIELLNKLEAMHAQQVKQDKAKRGKKGVSKTAKEKAENMDKVRKAFLDLEPETALTLNEISELIGLVGATPQKLTAIMKPLVDNEEFEKVVKDKKVAYKLK</sequence>
<evidence type="ECO:0000256" key="1">
    <source>
        <dbReference type="SAM" id="MobiDB-lite"/>
    </source>
</evidence>
<evidence type="ECO:0000313" key="3">
    <source>
        <dbReference type="Proteomes" id="UP000260005"/>
    </source>
</evidence>
<proteinExistence type="predicted"/>
<accession>A0A249XXS0</accession>
<organism evidence="2 3">
    <name type="scientific">Enterococcus phage EF1</name>
    <dbReference type="NCBI Taxonomy" id="2025813"/>
    <lineage>
        <taxon>Viruses</taxon>
        <taxon>Duplodnaviria</taxon>
        <taxon>Heunggongvirae</taxon>
        <taxon>Uroviricota</taxon>
        <taxon>Caudoviricetes</taxon>
    </lineage>
</organism>
<evidence type="ECO:0008006" key="4">
    <source>
        <dbReference type="Google" id="ProtNLM"/>
    </source>
</evidence>
<evidence type="ECO:0000313" key="2">
    <source>
        <dbReference type="EMBL" id="ASZ76775.1"/>
    </source>
</evidence>
<reference evidence="2 3" key="1">
    <citation type="submission" date="2017-04" db="EMBL/GenBank/DDBJ databases">
        <title>Complete Genome Sequence of Lytic Bacteriophage EF1 Infecting Enterococcus faecalis Isolates.</title>
        <authorList>
            <person name="Kim D."/>
            <person name="Kim Y.J."/>
            <person name="Han B.K."/>
            <person name="Kim H."/>
        </authorList>
    </citation>
    <scope>NUCLEOTIDE SEQUENCE [LARGE SCALE GENOMIC DNA]</scope>
</reference>
<feature type="region of interest" description="Disordered" evidence="1">
    <location>
        <begin position="52"/>
        <end position="72"/>
    </location>
</feature>
<protein>
    <recommendedName>
        <fullName evidence="4">DNA-binding protein</fullName>
    </recommendedName>
</protein>
<name>A0A249XXS0_9CAUD</name>